<dbReference type="AlphaFoldDB" id="A0A016TQ68"/>
<evidence type="ECO:0000313" key="3">
    <source>
        <dbReference type="Proteomes" id="UP000024635"/>
    </source>
</evidence>
<protein>
    <submittedName>
        <fullName evidence="2">Uncharacterized protein</fullName>
    </submittedName>
</protein>
<keyword evidence="3" id="KW-1185">Reference proteome</keyword>
<accession>A0A016TQ68</accession>
<dbReference type="Proteomes" id="UP000024635">
    <property type="component" value="Unassembled WGS sequence"/>
</dbReference>
<proteinExistence type="predicted"/>
<sequence length="108" mass="12280">MLTPAEAASPWSEAPRSEAPRTVSPWPEAPWSIAPRSSPSPLAFDSLPSEIQKKIWSQLKSGAHLTHLLRDDRIPHHMLKDRERIRTRGRPVQGRAEIEQLAFLFLKL</sequence>
<comment type="caution">
    <text evidence="2">The sequence shown here is derived from an EMBL/GenBank/DDBJ whole genome shotgun (WGS) entry which is preliminary data.</text>
</comment>
<dbReference type="EMBL" id="JARK01001423">
    <property type="protein sequence ID" value="EYC04558.1"/>
    <property type="molecule type" value="Genomic_DNA"/>
</dbReference>
<evidence type="ECO:0000256" key="1">
    <source>
        <dbReference type="SAM" id="MobiDB-lite"/>
    </source>
</evidence>
<gene>
    <name evidence="2" type="primary">Acey_s0087.g2079</name>
    <name evidence="2" type="ORF">Y032_0087g2079</name>
</gene>
<organism evidence="2 3">
    <name type="scientific">Ancylostoma ceylanicum</name>
    <dbReference type="NCBI Taxonomy" id="53326"/>
    <lineage>
        <taxon>Eukaryota</taxon>
        <taxon>Metazoa</taxon>
        <taxon>Ecdysozoa</taxon>
        <taxon>Nematoda</taxon>
        <taxon>Chromadorea</taxon>
        <taxon>Rhabditida</taxon>
        <taxon>Rhabditina</taxon>
        <taxon>Rhabditomorpha</taxon>
        <taxon>Strongyloidea</taxon>
        <taxon>Ancylostomatidae</taxon>
        <taxon>Ancylostomatinae</taxon>
        <taxon>Ancylostoma</taxon>
    </lineage>
</organism>
<feature type="region of interest" description="Disordered" evidence="1">
    <location>
        <begin position="1"/>
        <end position="44"/>
    </location>
</feature>
<evidence type="ECO:0000313" key="2">
    <source>
        <dbReference type="EMBL" id="EYC04558.1"/>
    </source>
</evidence>
<name>A0A016TQ68_9BILA</name>
<reference evidence="3" key="1">
    <citation type="journal article" date="2015" name="Nat. Genet.">
        <title>The genome and transcriptome of the zoonotic hookworm Ancylostoma ceylanicum identify infection-specific gene families.</title>
        <authorList>
            <person name="Schwarz E.M."/>
            <person name="Hu Y."/>
            <person name="Antoshechkin I."/>
            <person name="Miller M.M."/>
            <person name="Sternberg P.W."/>
            <person name="Aroian R.V."/>
        </authorList>
    </citation>
    <scope>NUCLEOTIDE SEQUENCE</scope>
    <source>
        <strain evidence="3">HY135</strain>
    </source>
</reference>
<feature type="compositionally biased region" description="Low complexity" evidence="1">
    <location>
        <begin position="1"/>
        <end position="14"/>
    </location>
</feature>